<evidence type="ECO:0000313" key="2">
    <source>
        <dbReference type="EMBL" id="OIJ28683.1"/>
    </source>
</evidence>
<dbReference type="STRING" id="1844.UG56_000155"/>
<reference evidence="2" key="1">
    <citation type="submission" date="2016-10" db="EMBL/GenBank/DDBJ databases">
        <title>Draft Genome Sequence of Nocardioides luteus Strain BAFB, an Alkane-Degrading Bacterium Isolated from JP-7 Polluted Soil.</title>
        <authorList>
            <person name="Brown L."/>
            <person name="Ruiz O.N."/>
            <person name="Gunasekera T."/>
        </authorList>
    </citation>
    <scope>NUCLEOTIDE SEQUENCE [LARGE SCALE GENOMIC DNA]</scope>
    <source>
        <strain evidence="2">BAFB</strain>
    </source>
</reference>
<sequence>MRGAIWFVVGAGAGVYAMVKGRRAAEAFTADGLRDRAQALGVGARIFREELATGKAEKELELREWIEARTAGPKQIGAAGGQQHRLGLNGPTEDPRQNTEGSTP</sequence>
<dbReference type="OrthoDB" id="4952314at2"/>
<name>A0A1J4NAY6_9ACTN</name>
<dbReference type="InterPro" id="IPR046165">
    <property type="entry name" value="DUF6167"/>
</dbReference>
<keyword evidence="3" id="KW-1185">Reference proteome</keyword>
<organism evidence="2 3">
    <name type="scientific">Nocardioides luteus</name>
    <dbReference type="NCBI Taxonomy" id="1844"/>
    <lineage>
        <taxon>Bacteria</taxon>
        <taxon>Bacillati</taxon>
        <taxon>Actinomycetota</taxon>
        <taxon>Actinomycetes</taxon>
        <taxon>Propionibacteriales</taxon>
        <taxon>Nocardioidaceae</taxon>
        <taxon>Nocardioides</taxon>
    </lineage>
</organism>
<comment type="caution">
    <text evidence="2">The sequence shown here is derived from an EMBL/GenBank/DDBJ whole genome shotgun (WGS) entry which is preliminary data.</text>
</comment>
<protein>
    <submittedName>
        <fullName evidence="2">Uncharacterized protein</fullName>
    </submittedName>
</protein>
<dbReference type="AlphaFoldDB" id="A0A1J4NAY6"/>
<evidence type="ECO:0000313" key="3">
    <source>
        <dbReference type="Proteomes" id="UP000033772"/>
    </source>
</evidence>
<accession>A0A1J4NAY6</accession>
<proteinExistence type="predicted"/>
<dbReference type="Proteomes" id="UP000033772">
    <property type="component" value="Unassembled WGS sequence"/>
</dbReference>
<dbReference type="Pfam" id="PF19664">
    <property type="entry name" value="DUF6167"/>
    <property type="match status" value="1"/>
</dbReference>
<feature type="region of interest" description="Disordered" evidence="1">
    <location>
        <begin position="73"/>
        <end position="104"/>
    </location>
</feature>
<evidence type="ECO:0000256" key="1">
    <source>
        <dbReference type="SAM" id="MobiDB-lite"/>
    </source>
</evidence>
<gene>
    <name evidence="2" type="ORF">UG56_000155</name>
</gene>
<dbReference type="EMBL" id="JZDQ02000001">
    <property type="protein sequence ID" value="OIJ28683.1"/>
    <property type="molecule type" value="Genomic_DNA"/>
</dbReference>
<dbReference type="RefSeq" id="WP_052693539.1">
    <property type="nucleotide sequence ID" value="NZ_JZDQ02000001.1"/>
</dbReference>